<evidence type="ECO:0000313" key="6">
    <source>
        <dbReference type="EMBL" id="SUB03142.1"/>
    </source>
</evidence>
<dbReference type="PROSITE" id="PS00041">
    <property type="entry name" value="HTH_ARAC_FAMILY_1"/>
    <property type="match status" value="1"/>
</dbReference>
<dbReference type="Pfam" id="PF12833">
    <property type="entry name" value="HTH_18"/>
    <property type="match status" value="1"/>
</dbReference>
<dbReference type="InterPro" id="IPR020449">
    <property type="entry name" value="Tscrpt_reg_AraC-type_HTH"/>
</dbReference>
<evidence type="ECO:0000259" key="5">
    <source>
        <dbReference type="PROSITE" id="PS01124"/>
    </source>
</evidence>
<evidence type="ECO:0000256" key="3">
    <source>
        <dbReference type="ARBA" id="ARBA00023159"/>
    </source>
</evidence>
<dbReference type="PROSITE" id="PS01124">
    <property type="entry name" value="HTH_ARAC_FAMILY_2"/>
    <property type="match status" value="1"/>
</dbReference>
<evidence type="ECO:0000256" key="2">
    <source>
        <dbReference type="ARBA" id="ARBA00023125"/>
    </source>
</evidence>
<evidence type="ECO:0000256" key="1">
    <source>
        <dbReference type="ARBA" id="ARBA00023015"/>
    </source>
</evidence>
<dbReference type="GO" id="GO:0003700">
    <property type="term" value="F:DNA-binding transcription factor activity"/>
    <property type="evidence" value="ECO:0007669"/>
    <property type="project" value="InterPro"/>
</dbReference>
<keyword evidence="1" id="KW-0805">Transcription regulation</keyword>
<dbReference type="Pfam" id="PF02311">
    <property type="entry name" value="AraC_binding"/>
    <property type="match status" value="1"/>
</dbReference>
<dbReference type="AlphaFoldDB" id="A0A379A122"/>
<dbReference type="Gene3D" id="1.10.10.60">
    <property type="entry name" value="Homeodomain-like"/>
    <property type="match status" value="1"/>
</dbReference>
<dbReference type="PANTHER" id="PTHR46796">
    <property type="entry name" value="HTH-TYPE TRANSCRIPTIONAL ACTIVATOR RHAS-RELATED"/>
    <property type="match status" value="1"/>
</dbReference>
<dbReference type="InterPro" id="IPR050204">
    <property type="entry name" value="AraC_XylS_family_regulators"/>
</dbReference>
<protein>
    <submittedName>
        <fullName evidence="6">Transcriptional activator FtrA</fullName>
    </submittedName>
</protein>
<gene>
    <name evidence="6" type="primary">tetD</name>
    <name evidence="6" type="ORF">NCTC13350_04126</name>
</gene>
<proteinExistence type="predicted"/>
<dbReference type="InterPro" id="IPR009057">
    <property type="entry name" value="Homeodomain-like_sf"/>
</dbReference>
<keyword evidence="4" id="KW-0804">Transcription</keyword>
<dbReference type="InterPro" id="IPR037923">
    <property type="entry name" value="HTH-like"/>
</dbReference>
<dbReference type="PANTHER" id="PTHR46796:SF2">
    <property type="entry name" value="TRANSCRIPTIONAL REGULATORY PROTEIN"/>
    <property type="match status" value="1"/>
</dbReference>
<reference evidence="6 7" key="1">
    <citation type="submission" date="2018-06" db="EMBL/GenBank/DDBJ databases">
        <authorList>
            <consortium name="Pathogen Informatics"/>
            <person name="Doyle S."/>
        </authorList>
    </citation>
    <scope>NUCLEOTIDE SEQUENCE [LARGE SCALE GENOMIC DNA]</scope>
    <source>
        <strain evidence="6 7">NCTC13350</strain>
    </source>
</reference>
<accession>A0A379A122</accession>
<keyword evidence="3" id="KW-0010">Activator</keyword>
<feature type="domain" description="HTH araC/xylS-type" evidence="5">
    <location>
        <begin position="188"/>
        <end position="285"/>
    </location>
</feature>
<dbReference type="SMART" id="SM00342">
    <property type="entry name" value="HTH_ARAC"/>
    <property type="match status" value="1"/>
</dbReference>
<dbReference type="InterPro" id="IPR018060">
    <property type="entry name" value="HTH_AraC"/>
</dbReference>
<dbReference type="InterPro" id="IPR018062">
    <property type="entry name" value="HTH_AraC-typ_CS"/>
</dbReference>
<keyword evidence="2" id="KW-0238">DNA-binding</keyword>
<name>A0A379A122_9HYPH</name>
<evidence type="ECO:0000313" key="7">
    <source>
        <dbReference type="Proteomes" id="UP000255000"/>
    </source>
</evidence>
<dbReference type="EMBL" id="UGSK01000001">
    <property type="protein sequence ID" value="SUB03142.1"/>
    <property type="molecule type" value="Genomic_DNA"/>
</dbReference>
<organism evidence="6 7">
    <name type="scientific">Pannonibacter phragmitetus</name>
    <dbReference type="NCBI Taxonomy" id="121719"/>
    <lineage>
        <taxon>Bacteria</taxon>
        <taxon>Pseudomonadati</taxon>
        <taxon>Pseudomonadota</taxon>
        <taxon>Alphaproteobacteria</taxon>
        <taxon>Hyphomicrobiales</taxon>
        <taxon>Stappiaceae</taxon>
        <taxon>Pannonibacter</taxon>
    </lineage>
</organism>
<dbReference type="Proteomes" id="UP000255000">
    <property type="component" value="Unassembled WGS sequence"/>
</dbReference>
<dbReference type="SUPFAM" id="SSF51215">
    <property type="entry name" value="Regulatory protein AraC"/>
    <property type="match status" value="1"/>
</dbReference>
<dbReference type="GO" id="GO:0043565">
    <property type="term" value="F:sequence-specific DNA binding"/>
    <property type="evidence" value="ECO:0007669"/>
    <property type="project" value="InterPro"/>
</dbReference>
<dbReference type="InterPro" id="IPR003313">
    <property type="entry name" value="AraC-bd"/>
</dbReference>
<evidence type="ECO:0000256" key="4">
    <source>
        <dbReference type="ARBA" id="ARBA00023163"/>
    </source>
</evidence>
<sequence>MIRKDKTLHAGTGKLEETPGGRAAGWINLASSMEGCERIEAYFSGPAYQPHRHDTYAIGCTLSGVQQFRYRGGVSEGLPGTAMVIHPDELHDGQAGTEDGFHYRMFYLDPALVQTALGGNQPLPFVAGGISRDPGLLRAIAGLVSHIGEPMETMHYNDAVYDLALALQAAGEPSAARVISAPDSRAAHMARDFLRQACGQSVSLEQLEQMTGQDRWQLSRDFRVLFGTSPYRYLTLRRLDHARALIRAGASLVQAALEAGFADQAHFTRHFRSSFGITPARWRRLISQI</sequence>
<dbReference type="PRINTS" id="PR00032">
    <property type="entry name" value="HTHARAC"/>
</dbReference>
<dbReference type="SUPFAM" id="SSF46689">
    <property type="entry name" value="Homeodomain-like"/>
    <property type="match status" value="2"/>
</dbReference>